<reference evidence="3" key="1">
    <citation type="submission" date="2022-11" db="UniProtKB">
        <authorList>
            <consortium name="WormBaseParasite"/>
        </authorList>
    </citation>
    <scope>IDENTIFICATION</scope>
</reference>
<protein>
    <submittedName>
        <fullName evidence="3">Uncharacterized protein</fullName>
    </submittedName>
</protein>
<name>A0A915AIG1_PARUN</name>
<dbReference type="AlphaFoldDB" id="A0A915AIG1"/>
<dbReference type="WBParaSite" id="PgR009X_g106_t01">
    <property type="protein sequence ID" value="PgR009X_g106_t01"/>
    <property type="gene ID" value="PgR009X_g106"/>
</dbReference>
<keyword evidence="1" id="KW-0812">Transmembrane</keyword>
<organism evidence="2 3">
    <name type="scientific">Parascaris univalens</name>
    <name type="common">Nematode worm</name>
    <dbReference type="NCBI Taxonomy" id="6257"/>
    <lineage>
        <taxon>Eukaryota</taxon>
        <taxon>Metazoa</taxon>
        <taxon>Ecdysozoa</taxon>
        <taxon>Nematoda</taxon>
        <taxon>Chromadorea</taxon>
        <taxon>Rhabditida</taxon>
        <taxon>Spirurina</taxon>
        <taxon>Ascaridomorpha</taxon>
        <taxon>Ascaridoidea</taxon>
        <taxon>Ascarididae</taxon>
        <taxon>Parascaris</taxon>
    </lineage>
</organism>
<keyword evidence="2" id="KW-1185">Reference proteome</keyword>
<proteinExistence type="predicted"/>
<sequence length="131" mass="14867">MRYSTMINKANNGDVQLGRGAGKGGFSWQAKQNSHQKDRGMHLLGIQLAFLWAIHRIMMGFQQEMMMAAEEYLGAAKALCLKARTQLCFWTRLRRAASFDFVAAGHLKMWMVVLLRAALEKFSKSLGRIRS</sequence>
<evidence type="ECO:0000256" key="1">
    <source>
        <dbReference type="SAM" id="Phobius"/>
    </source>
</evidence>
<accession>A0A915AIG1</accession>
<keyword evidence="1" id="KW-0472">Membrane</keyword>
<evidence type="ECO:0000313" key="3">
    <source>
        <dbReference type="WBParaSite" id="PgR009X_g106_t01"/>
    </source>
</evidence>
<keyword evidence="1" id="KW-1133">Transmembrane helix</keyword>
<dbReference type="Proteomes" id="UP000887569">
    <property type="component" value="Unplaced"/>
</dbReference>
<evidence type="ECO:0000313" key="2">
    <source>
        <dbReference type="Proteomes" id="UP000887569"/>
    </source>
</evidence>
<feature type="transmembrane region" description="Helical" evidence="1">
    <location>
        <begin position="41"/>
        <end position="58"/>
    </location>
</feature>